<dbReference type="AlphaFoldDB" id="A0A455SP93"/>
<proteinExistence type="predicted"/>
<accession>A0A455SP93</accession>
<organism evidence="1">
    <name type="scientific">Thermosporothrix sp. COM3</name>
    <dbReference type="NCBI Taxonomy" id="2490863"/>
    <lineage>
        <taxon>Bacteria</taxon>
        <taxon>Bacillati</taxon>
        <taxon>Chloroflexota</taxon>
        <taxon>Ktedonobacteria</taxon>
        <taxon>Ktedonobacterales</taxon>
        <taxon>Thermosporotrichaceae</taxon>
        <taxon>Thermosporothrix</taxon>
    </lineage>
</organism>
<name>A0A455SP93_9CHLR</name>
<evidence type="ECO:0000313" key="1">
    <source>
        <dbReference type="EMBL" id="BBH88991.1"/>
    </source>
</evidence>
<protein>
    <submittedName>
        <fullName evidence="1">Uncharacterized protein</fullName>
    </submittedName>
</protein>
<dbReference type="EMBL" id="AP019376">
    <property type="protein sequence ID" value="BBH88991.1"/>
    <property type="molecule type" value="Genomic_DNA"/>
</dbReference>
<reference evidence="1" key="1">
    <citation type="submission" date="2018-12" db="EMBL/GenBank/DDBJ databases">
        <title>Novel natural products biosynthetic potential of the class Ktedonobacteria.</title>
        <authorList>
            <person name="Zheng Y."/>
            <person name="Saitou A."/>
            <person name="Wang C.M."/>
            <person name="Toyoda A."/>
            <person name="Minakuchi Y."/>
            <person name="Sekiguchi Y."/>
            <person name="Ueda K."/>
            <person name="Takano H."/>
            <person name="Sakai Y."/>
            <person name="Yokota A."/>
            <person name="Yabe S."/>
        </authorList>
    </citation>
    <scope>NUCLEOTIDE SEQUENCE</scope>
    <source>
        <strain evidence="1">COM3</strain>
    </source>
</reference>
<sequence length="73" mass="8439">MRDIDPETHDGDTMSKVILRRNLSRRDTHPAATAKVFRSGRFSPDNIDAWHPDDSIKLRERAKKIISREGEPQ</sequence>
<gene>
    <name evidence="1" type="ORF">KTC_37420</name>
</gene>